<dbReference type="InterPro" id="IPR029684">
    <property type="entry name" value="Schlafen"/>
</dbReference>
<feature type="domain" description="Schlafen AlbA-2" evidence="3">
    <location>
        <begin position="161"/>
        <end position="293"/>
    </location>
</feature>
<dbReference type="OrthoDB" id="10259112at2759"/>
<accession>A0A913ZM07</accession>
<evidence type="ECO:0000256" key="2">
    <source>
        <dbReference type="SAM" id="MobiDB-lite"/>
    </source>
</evidence>
<protein>
    <recommendedName>
        <fullName evidence="3">Schlafen AlbA-2 domain-containing protein</fullName>
    </recommendedName>
</protein>
<dbReference type="GeneID" id="119724905"/>
<keyword evidence="5" id="KW-1185">Reference proteome</keyword>
<name>A0A913ZM07_PATMI</name>
<feature type="region of interest" description="Disordered" evidence="2">
    <location>
        <begin position="119"/>
        <end position="140"/>
    </location>
</feature>
<evidence type="ECO:0000313" key="5">
    <source>
        <dbReference type="Proteomes" id="UP000887568"/>
    </source>
</evidence>
<dbReference type="PANTHER" id="PTHR12155:SF48">
    <property type="entry name" value="RRM DOMAIN-CONTAINING PROTEIN"/>
    <property type="match status" value="1"/>
</dbReference>
<reference evidence="4" key="1">
    <citation type="submission" date="2022-11" db="UniProtKB">
        <authorList>
            <consortium name="EnsemblMetazoa"/>
        </authorList>
    </citation>
    <scope>IDENTIFICATION</scope>
</reference>
<dbReference type="AlphaFoldDB" id="A0A913ZM07"/>
<dbReference type="PANTHER" id="PTHR12155">
    <property type="entry name" value="SCHLAFEN"/>
    <property type="match status" value="1"/>
</dbReference>
<dbReference type="Pfam" id="PF04326">
    <property type="entry name" value="SLFN_AlbA_2"/>
    <property type="match status" value="1"/>
</dbReference>
<dbReference type="InterPro" id="IPR038461">
    <property type="entry name" value="Schlafen_AlbA_2_dom_sf"/>
</dbReference>
<proteinExistence type="predicted"/>
<dbReference type="EnsemblMetazoa" id="XM_038196207.1">
    <property type="protein sequence ID" value="XP_038052135.1"/>
    <property type="gene ID" value="LOC119724905"/>
</dbReference>
<dbReference type="InterPro" id="IPR007421">
    <property type="entry name" value="Schlafen_AlbA_2_dom"/>
</dbReference>
<dbReference type="Gene3D" id="3.30.950.30">
    <property type="entry name" value="Schlafen, AAA domain"/>
    <property type="match status" value="1"/>
</dbReference>
<organism evidence="4 5">
    <name type="scientific">Patiria miniata</name>
    <name type="common">Bat star</name>
    <name type="synonym">Asterina miniata</name>
    <dbReference type="NCBI Taxonomy" id="46514"/>
    <lineage>
        <taxon>Eukaryota</taxon>
        <taxon>Metazoa</taxon>
        <taxon>Echinodermata</taxon>
        <taxon>Eleutherozoa</taxon>
        <taxon>Asterozoa</taxon>
        <taxon>Asteroidea</taxon>
        <taxon>Valvatacea</taxon>
        <taxon>Valvatida</taxon>
        <taxon>Asterinidae</taxon>
        <taxon>Patiria</taxon>
    </lineage>
</organism>
<evidence type="ECO:0000259" key="3">
    <source>
        <dbReference type="Pfam" id="PF04326"/>
    </source>
</evidence>
<evidence type="ECO:0000313" key="4">
    <source>
        <dbReference type="EnsemblMetazoa" id="XP_038052135.1"/>
    </source>
</evidence>
<evidence type="ECO:0000256" key="1">
    <source>
        <dbReference type="SAM" id="Coils"/>
    </source>
</evidence>
<sequence>MDMDHEEQFCVFFSNLEDQFPQSSLVTLIISFIFQITGILVSERDVALRHSEPCKCNTACVDLGDPDLQQRTVEAAQMSNSAPKGLVKRGRVLRVGYFQPPMLQVMQMPSPRLPLMRTGNAAAPKHKSSNGIPVTPQPSPPIYSRDLPRMHLVKNQRLGNETRILEFKRGGGEYIQKYMRRHLAKYICAFLNSEGGSLMIGVDDGGVVQGVCCDHKTEDNVRIMIDQVIHHFDPPVLPQMYRLDFIPVHDLCNTEPEPEPDLKVLEITVKAGRSNILYETPEGEAFIRRDGSVQGPLRAKDIQEWCHMKFSQEYQDKENTLRLQIDTLEVRLGKIERQQSYQACKAQESVDGTSIDALPTATLIRKNSPKTEDSTTTLGQFEHTNSLKRTNSRFCIIF</sequence>
<dbReference type="Proteomes" id="UP000887568">
    <property type="component" value="Unplaced"/>
</dbReference>
<feature type="coiled-coil region" evidence="1">
    <location>
        <begin position="311"/>
        <end position="338"/>
    </location>
</feature>
<dbReference type="OMA" id="MEIVAMI"/>
<dbReference type="RefSeq" id="XP_038052135.1">
    <property type="nucleotide sequence ID" value="XM_038196207.1"/>
</dbReference>
<keyword evidence="1" id="KW-0175">Coiled coil</keyword>